<evidence type="ECO:0000256" key="9">
    <source>
        <dbReference type="ARBA" id="ARBA00032370"/>
    </source>
</evidence>
<feature type="transmembrane region" description="Helical" evidence="16">
    <location>
        <begin position="135"/>
        <end position="153"/>
    </location>
</feature>
<dbReference type="Pfam" id="PF01098">
    <property type="entry name" value="FTSW_RODA_SPOVE"/>
    <property type="match status" value="1"/>
</dbReference>
<dbReference type="GO" id="GO:0008360">
    <property type="term" value="P:regulation of cell shape"/>
    <property type="evidence" value="ECO:0007669"/>
    <property type="project" value="UniProtKB-KW"/>
</dbReference>
<evidence type="ECO:0000256" key="16">
    <source>
        <dbReference type="SAM" id="Phobius"/>
    </source>
</evidence>
<reference evidence="17 18" key="1">
    <citation type="submission" date="2018-12" db="EMBL/GenBank/DDBJ databases">
        <authorList>
            <consortium name="Pathogen Informatics"/>
        </authorList>
    </citation>
    <scope>NUCLEOTIDE SEQUENCE [LARGE SCALE GENOMIC DNA]</scope>
    <source>
        <strain evidence="17 18">NCTC9702</strain>
    </source>
</reference>
<comment type="similarity">
    <text evidence="11">Belongs to the SEDS family. FtsW subfamily.</text>
</comment>
<name>A0A447Y2M0_ECOLX</name>
<keyword evidence="2" id="KW-0328">Glycosyltransferase</keyword>
<dbReference type="GO" id="GO:0015648">
    <property type="term" value="F:lipid-linked peptidoglycan transporter activity"/>
    <property type="evidence" value="ECO:0007669"/>
    <property type="project" value="TreeGrafter"/>
</dbReference>
<dbReference type="GO" id="GO:0005886">
    <property type="term" value="C:plasma membrane"/>
    <property type="evidence" value="ECO:0007669"/>
    <property type="project" value="TreeGrafter"/>
</dbReference>
<dbReference type="GO" id="GO:0009252">
    <property type="term" value="P:peptidoglycan biosynthetic process"/>
    <property type="evidence" value="ECO:0007669"/>
    <property type="project" value="UniProtKB-KW"/>
</dbReference>
<keyword evidence="4 16" id="KW-0812">Transmembrane</keyword>
<dbReference type="Proteomes" id="UP000277930">
    <property type="component" value="Chromosome 1"/>
</dbReference>
<feature type="transmembrane region" description="Helical" evidence="16">
    <location>
        <begin position="159"/>
        <end position="180"/>
    </location>
</feature>
<dbReference type="GO" id="GO:0032153">
    <property type="term" value="C:cell division site"/>
    <property type="evidence" value="ECO:0007669"/>
    <property type="project" value="TreeGrafter"/>
</dbReference>
<dbReference type="GO" id="GO:0008955">
    <property type="term" value="F:peptidoglycan glycosyltransferase activity"/>
    <property type="evidence" value="ECO:0007669"/>
    <property type="project" value="UniProtKB-EC"/>
</dbReference>
<keyword evidence="5" id="KW-0133">Cell shape</keyword>
<evidence type="ECO:0000313" key="18">
    <source>
        <dbReference type="Proteomes" id="UP000277930"/>
    </source>
</evidence>
<protein>
    <recommendedName>
        <fullName evidence="12">Probable peptidoglycan glycosyltransferase FtsW</fullName>
        <ecNumber evidence="14">2.4.99.28</ecNumber>
    </recommendedName>
    <alternativeName>
        <fullName evidence="13">Cell division protein FtsW</fullName>
    </alternativeName>
    <alternativeName>
        <fullName evidence="10">Cell wall polymerase</fullName>
    </alternativeName>
    <alternativeName>
        <fullName evidence="9">Peptidoglycan polymerase</fullName>
    </alternativeName>
</protein>
<evidence type="ECO:0000256" key="2">
    <source>
        <dbReference type="ARBA" id="ARBA00022676"/>
    </source>
</evidence>
<feature type="transmembrane region" description="Helical" evidence="16">
    <location>
        <begin position="6"/>
        <end position="24"/>
    </location>
</feature>
<feature type="transmembrane region" description="Helical" evidence="16">
    <location>
        <begin position="68"/>
        <end position="87"/>
    </location>
</feature>
<evidence type="ECO:0000256" key="8">
    <source>
        <dbReference type="ARBA" id="ARBA00023136"/>
    </source>
</evidence>
<comment type="subcellular location">
    <subcellularLocation>
        <location evidence="1">Membrane</location>
        <topology evidence="1">Multi-pass membrane protein</topology>
    </subcellularLocation>
</comment>
<keyword evidence="17" id="KW-0131">Cell cycle</keyword>
<evidence type="ECO:0000256" key="7">
    <source>
        <dbReference type="ARBA" id="ARBA00022989"/>
    </source>
</evidence>
<evidence type="ECO:0000256" key="4">
    <source>
        <dbReference type="ARBA" id="ARBA00022692"/>
    </source>
</evidence>
<keyword evidence="17" id="KW-0132">Cell division</keyword>
<dbReference type="GO" id="GO:0051301">
    <property type="term" value="P:cell division"/>
    <property type="evidence" value="ECO:0007669"/>
    <property type="project" value="UniProtKB-KW"/>
</dbReference>
<comment type="catalytic activity">
    <reaction evidence="15">
        <text>[GlcNAc-(1-&gt;4)-Mur2Ac(oyl-L-Ala-gamma-D-Glu-L-Lys-D-Ala-D-Ala)](n)-di-trans,octa-cis-undecaprenyl diphosphate + beta-D-GlcNAc-(1-&gt;4)-Mur2Ac(oyl-L-Ala-gamma-D-Glu-L-Lys-D-Ala-D-Ala)-di-trans,octa-cis-undecaprenyl diphosphate = [GlcNAc-(1-&gt;4)-Mur2Ac(oyl-L-Ala-gamma-D-Glu-L-Lys-D-Ala-D-Ala)](n+1)-di-trans,octa-cis-undecaprenyl diphosphate + di-trans,octa-cis-undecaprenyl diphosphate + H(+)</text>
        <dbReference type="Rhea" id="RHEA:23708"/>
        <dbReference type="Rhea" id="RHEA-COMP:9602"/>
        <dbReference type="Rhea" id="RHEA-COMP:9603"/>
        <dbReference type="ChEBI" id="CHEBI:15378"/>
        <dbReference type="ChEBI" id="CHEBI:58405"/>
        <dbReference type="ChEBI" id="CHEBI:60033"/>
        <dbReference type="ChEBI" id="CHEBI:78435"/>
        <dbReference type="EC" id="2.4.99.28"/>
    </reaction>
</comment>
<keyword evidence="3" id="KW-0808">Transferase</keyword>
<proteinExistence type="inferred from homology"/>
<keyword evidence="6" id="KW-0573">Peptidoglycan synthesis</keyword>
<organism evidence="17 18">
    <name type="scientific">Escherichia coli</name>
    <dbReference type="NCBI Taxonomy" id="562"/>
    <lineage>
        <taxon>Bacteria</taxon>
        <taxon>Pseudomonadati</taxon>
        <taxon>Pseudomonadota</taxon>
        <taxon>Gammaproteobacteria</taxon>
        <taxon>Enterobacterales</taxon>
        <taxon>Enterobacteriaceae</taxon>
        <taxon>Escherichia</taxon>
    </lineage>
</organism>
<evidence type="ECO:0000256" key="3">
    <source>
        <dbReference type="ARBA" id="ARBA00022679"/>
    </source>
</evidence>
<gene>
    <name evidence="17" type="primary">ftsW_2</name>
    <name evidence="17" type="ORF">NCTC9702_04867</name>
</gene>
<evidence type="ECO:0000256" key="12">
    <source>
        <dbReference type="ARBA" id="ARBA00041185"/>
    </source>
</evidence>
<keyword evidence="8 16" id="KW-0472">Membrane</keyword>
<dbReference type="PANTHER" id="PTHR30474:SF2">
    <property type="entry name" value="PEPTIDOGLYCAN GLYCOSYLTRANSFERASE FTSW-RELATED"/>
    <property type="match status" value="1"/>
</dbReference>
<accession>A0A447Y2M0</accession>
<evidence type="ECO:0000256" key="1">
    <source>
        <dbReference type="ARBA" id="ARBA00004141"/>
    </source>
</evidence>
<evidence type="ECO:0000256" key="14">
    <source>
        <dbReference type="ARBA" id="ARBA00044770"/>
    </source>
</evidence>
<evidence type="ECO:0000256" key="15">
    <source>
        <dbReference type="ARBA" id="ARBA00049902"/>
    </source>
</evidence>
<dbReference type="AlphaFoldDB" id="A0A447Y2M0"/>
<dbReference type="EC" id="2.4.99.28" evidence="14"/>
<evidence type="ECO:0000256" key="5">
    <source>
        <dbReference type="ARBA" id="ARBA00022960"/>
    </source>
</evidence>
<evidence type="ECO:0000256" key="13">
    <source>
        <dbReference type="ARBA" id="ARBA00041418"/>
    </source>
</evidence>
<evidence type="ECO:0000256" key="6">
    <source>
        <dbReference type="ARBA" id="ARBA00022984"/>
    </source>
</evidence>
<keyword evidence="7 16" id="KW-1133">Transmembrane helix</keyword>
<evidence type="ECO:0000256" key="11">
    <source>
        <dbReference type="ARBA" id="ARBA00038053"/>
    </source>
</evidence>
<dbReference type="EMBL" id="LR134246">
    <property type="protein sequence ID" value="VED37536.1"/>
    <property type="molecule type" value="Genomic_DNA"/>
</dbReference>
<feature type="transmembrane region" description="Helical" evidence="16">
    <location>
        <begin position="45"/>
        <end position="62"/>
    </location>
</feature>
<evidence type="ECO:0000313" key="17">
    <source>
        <dbReference type="EMBL" id="VED37536.1"/>
    </source>
</evidence>
<evidence type="ECO:0000256" key="10">
    <source>
        <dbReference type="ARBA" id="ARBA00033270"/>
    </source>
</evidence>
<dbReference type="InterPro" id="IPR001182">
    <property type="entry name" value="FtsW/RodA"/>
</dbReference>
<sequence>MYDRTLLWLTFGLAAIGFIMVTSASMPIGQRLTNDPFFFAKRDGVYLILAFILAIITLRLPMEFWQRYSATMLLGSTILLMIVLVVGSSVKGASRWIDLGLLRIQPAELTKLSLFCYIANYLVRKGDEVRNNLRGFLKPMGVILVLAVLLLAQPDLGTVVVLFVTTLAMLFLAGSEIVAVHCHYRYGHFSGCVADPRRTVPYPPCYRILEPVGRSLWQRLSVNAIADGVWSRANFGGKV</sequence>
<dbReference type="PANTHER" id="PTHR30474">
    <property type="entry name" value="CELL CYCLE PROTEIN"/>
    <property type="match status" value="1"/>
</dbReference>